<accession>A0A8J6XZQ4</accession>
<comment type="caution">
    <text evidence="2">The sequence shown here is derived from an EMBL/GenBank/DDBJ whole genome shotgun (WGS) entry which is preliminary data.</text>
</comment>
<feature type="coiled-coil region" evidence="1">
    <location>
        <begin position="5"/>
        <end position="53"/>
    </location>
</feature>
<keyword evidence="1" id="KW-0175">Coiled coil</keyword>
<dbReference type="Gene3D" id="1.20.5.340">
    <property type="match status" value="1"/>
</dbReference>
<dbReference type="EMBL" id="JACXWD010000001">
    <property type="protein sequence ID" value="MBD3866529.1"/>
    <property type="molecule type" value="Genomic_DNA"/>
</dbReference>
<reference evidence="2 3" key="1">
    <citation type="submission" date="2020-08" db="EMBL/GenBank/DDBJ databases">
        <title>Acidobacteriota in marine sediments use diverse sulfur dissimilation pathways.</title>
        <authorList>
            <person name="Wasmund K."/>
        </authorList>
    </citation>
    <scope>NUCLEOTIDE SEQUENCE [LARGE SCALE GENOMIC DNA]</scope>
    <source>
        <strain evidence="2">MAG AM4</strain>
    </source>
</reference>
<evidence type="ECO:0000256" key="1">
    <source>
        <dbReference type="SAM" id="Coils"/>
    </source>
</evidence>
<organism evidence="2 3">
    <name type="scientific">Candidatus Polarisedimenticola svalbardensis</name>
    <dbReference type="NCBI Taxonomy" id="2886004"/>
    <lineage>
        <taxon>Bacteria</taxon>
        <taxon>Pseudomonadati</taxon>
        <taxon>Acidobacteriota</taxon>
        <taxon>Candidatus Polarisedimenticolia</taxon>
        <taxon>Candidatus Polarisedimenticolales</taxon>
        <taxon>Candidatus Polarisedimenticolaceae</taxon>
        <taxon>Candidatus Polarisedimenticola</taxon>
    </lineage>
</organism>
<evidence type="ECO:0000313" key="3">
    <source>
        <dbReference type="Proteomes" id="UP000648239"/>
    </source>
</evidence>
<protein>
    <submittedName>
        <fullName evidence="2">Uncharacterized protein</fullName>
    </submittedName>
</protein>
<dbReference type="AlphaFoldDB" id="A0A8J6XZQ4"/>
<sequence length="80" mass="9014">MNAKIKLLEERVSQAVDRIRTLADERTLLCGELDQQRAQAAELEKNKTTLSGELSGENWNRKASEIDGMIEEAIRALKTD</sequence>
<dbReference type="Proteomes" id="UP000648239">
    <property type="component" value="Unassembled WGS sequence"/>
</dbReference>
<evidence type="ECO:0000313" key="2">
    <source>
        <dbReference type="EMBL" id="MBD3866529.1"/>
    </source>
</evidence>
<gene>
    <name evidence="2" type="ORF">IFK94_00235</name>
</gene>
<proteinExistence type="predicted"/>
<name>A0A8J6XZQ4_9BACT</name>